<keyword evidence="4 5" id="KW-0472">Membrane</keyword>
<keyword evidence="7" id="KW-1185">Reference proteome</keyword>
<evidence type="ECO:0000256" key="4">
    <source>
        <dbReference type="ARBA" id="ARBA00023136"/>
    </source>
</evidence>
<comment type="caution">
    <text evidence="6">The sequence shown here is derived from an EMBL/GenBank/DDBJ whole genome shotgun (WGS) entry which is preliminary data.</text>
</comment>
<evidence type="ECO:0000313" key="6">
    <source>
        <dbReference type="EMBL" id="MFD0976805.1"/>
    </source>
</evidence>
<feature type="transmembrane region" description="Helical" evidence="5">
    <location>
        <begin position="55"/>
        <end position="88"/>
    </location>
</feature>
<evidence type="ECO:0000256" key="3">
    <source>
        <dbReference type="ARBA" id="ARBA00022989"/>
    </source>
</evidence>
<gene>
    <name evidence="6" type="ORF">ACFQ1G_08385</name>
</gene>
<proteinExistence type="predicted"/>
<organism evidence="6 7">
    <name type="scientific">Salinimicrobium gaetbulicola</name>
    <dbReference type="NCBI Taxonomy" id="999702"/>
    <lineage>
        <taxon>Bacteria</taxon>
        <taxon>Pseudomonadati</taxon>
        <taxon>Bacteroidota</taxon>
        <taxon>Flavobacteriia</taxon>
        <taxon>Flavobacteriales</taxon>
        <taxon>Flavobacteriaceae</taxon>
        <taxon>Salinimicrobium</taxon>
    </lineage>
</organism>
<evidence type="ECO:0000256" key="1">
    <source>
        <dbReference type="ARBA" id="ARBA00004141"/>
    </source>
</evidence>
<evidence type="ECO:0000256" key="5">
    <source>
        <dbReference type="SAM" id="Phobius"/>
    </source>
</evidence>
<dbReference type="Proteomes" id="UP001597100">
    <property type="component" value="Unassembled WGS sequence"/>
</dbReference>
<dbReference type="EMBL" id="JBHTJP010000034">
    <property type="protein sequence ID" value="MFD0976805.1"/>
    <property type="molecule type" value="Genomic_DNA"/>
</dbReference>
<sequence>MREDRQLLMLTHLSQLLDLVTGIGGFIVPLVIWLTQRDKILGMDAHGKMILNFQISLFIYSIVAIPLILLFGLGIFILIGIGIIAIVFPILNAIKVNNGEIPSYPLTIEIIK</sequence>
<feature type="transmembrane region" description="Helical" evidence="5">
    <location>
        <begin position="12"/>
        <end position="34"/>
    </location>
</feature>
<keyword evidence="2 5" id="KW-0812">Transmembrane</keyword>
<evidence type="ECO:0000256" key="2">
    <source>
        <dbReference type="ARBA" id="ARBA00022692"/>
    </source>
</evidence>
<dbReference type="RefSeq" id="WP_380738537.1">
    <property type="nucleotide sequence ID" value="NZ_JBHTJP010000034.1"/>
</dbReference>
<accession>A0ABW3IH22</accession>
<evidence type="ECO:0000313" key="7">
    <source>
        <dbReference type="Proteomes" id="UP001597100"/>
    </source>
</evidence>
<protein>
    <submittedName>
        <fullName evidence="6">DUF4870 domain-containing protein</fullName>
    </submittedName>
</protein>
<keyword evidence="3 5" id="KW-1133">Transmembrane helix</keyword>
<dbReference type="InterPro" id="IPR019109">
    <property type="entry name" value="MamF_MmsF"/>
</dbReference>
<comment type="subcellular location">
    <subcellularLocation>
        <location evidence="1">Membrane</location>
        <topology evidence="1">Multi-pass membrane protein</topology>
    </subcellularLocation>
</comment>
<dbReference type="Pfam" id="PF09685">
    <property type="entry name" value="MamF_MmsF"/>
    <property type="match status" value="1"/>
</dbReference>
<name>A0ABW3IH22_9FLAO</name>
<reference evidence="7" key="1">
    <citation type="journal article" date="2019" name="Int. J. Syst. Evol. Microbiol.">
        <title>The Global Catalogue of Microorganisms (GCM) 10K type strain sequencing project: providing services to taxonomists for standard genome sequencing and annotation.</title>
        <authorList>
            <consortium name="The Broad Institute Genomics Platform"/>
            <consortium name="The Broad Institute Genome Sequencing Center for Infectious Disease"/>
            <person name="Wu L."/>
            <person name="Ma J."/>
        </authorList>
    </citation>
    <scope>NUCLEOTIDE SEQUENCE [LARGE SCALE GENOMIC DNA]</scope>
    <source>
        <strain evidence="7">CCUG 60898</strain>
    </source>
</reference>